<comment type="catalytic activity">
    <reaction evidence="1">
        <text>Thiol-dependent hydrolysis of ester, thioester, amide, peptide and isopeptide bonds formed by the C-terminal Gly of ubiquitin (a 76-residue protein attached to proteins as an intracellular targeting signal).</text>
        <dbReference type="EC" id="3.4.19.12"/>
    </reaction>
</comment>
<reference evidence="24 25" key="1">
    <citation type="submission" date="2019-05" db="EMBL/GenBank/DDBJ databases">
        <title>Emergence of the Ug99 lineage of the wheat stem rust pathogen through somatic hybridization.</title>
        <authorList>
            <person name="Li F."/>
            <person name="Upadhyaya N.M."/>
            <person name="Sperschneider J."/>
            <person name="Matny O."/>
            <person name="Nguyen-Phuc H."/>
            <person name="Mago R."/>
            <person name="Raley C."/>
            <person name="Miller M.E."/>
            <person name="Silverstein K.A.T."/>
            <person name="Henningsen E."/>
            <person name="Hirsch C.D."/>
            <person name="Visser B."/>
            <person name="Pretorius Z.A."/>
            <person name="Steffenson B.J."/>
            <person name="Schwessinger B."/>
            <person name="Dodds P.N."/>
            <person name="Figueroa M."/>
        </authorList>
    </citation>
    <scope>NUCLEOTIDE SEQUENCE [LARGE SCALE GENOMIC DNA]</scope>
    <source>
        <strain evidence="22">21-0</strain>
        <strain evidence="23 25">Ug99</strain>
    </source>
</reference>
<evidence type="ECO:0000256" key="15">
    <source>
        <dbReference type="ARBA" id="ARBA00063584"/>
    </source>
</evidence>
<comment type="subcellular location">
    <subcellularLocation>
        <location evidence="3">Cytoplasm</location>
    </subcellularLocation>
    <subcellularLocation>
        <location evidence="2">Nucleus</location>
    </subcellularLocation>
</comment>
<dbReference type="GO" id="GO:0006508">
    <property type="term" value="P:proteolysis"/>
    <property type="evidence" value="ECO:0007669"/>
    <property type="project" value="UniProtKB-KW"/>
</dbReference>
<dbReference type="GO" id="GO:0004843">
    <property type="term" value="F:cysteine-type deubiquitinase activity"/>
    <property type="evidence" value="ECO:0007669"/>
    <property type="project" value="UniProtKB-EC"/>
</dbReference>
<feature type="active site" description="Proton acceptor" evidence="18">
    <location>
        <position position="126"/>
    </location>
</feature>
<proteinExistence type="predicted"/>
<evidence type="ECO:0000256" key="4">
    <source>
        <dbReference type="ARBA" id="ARBA00012759"/>
    </source>
</evidence>
<dbReference type="GO" id="GO:0005737">
    <property type="term" value="C:cytoplasm"/>
    <property type="evidence" value="ECO:0007669"/>
    <property type="project" value="UniProtKB-SubCell"/>
</dbReference>
<comment type="caution">
    <text evidence="22">The sequence shown here is derived from an EMBL/GenBank/DDBJ whole genome shotgun (WGS) entry which is preliminary data.</text>
</comment>
<evidence type="ECO:0000313" key="22">
    <source>
        <dbReference type="EMBL" id="KAA1092697.1"/>
    </source>
</evidence>
<dbReference type="FunFam" id="1.10.287.10:FF:000018">
    <property type="entry name" value="Ataxin-3 homolog"/>
    <property type="match status" value="1"/>
</dbReference>
<accession>A0A5B0NTS1</accession>
<evidence type="ECO:0000256" key="8">
    <source>
        <dbReference type="ARBA" id="ARBA00022786"/>
    </source>
</evidence>
<sequence>MDLVPYIYCEKQEPGSMLCAQHALNNLMQSPVWSPQDLAEIARTLDSLERSHLQHDGGTHDTSIQGSSRLEKNSNYDDSGFFSVQVIDDALHRLGLRIIRWRSEEMKSMHDYPENQEAFILNHDLHWFTLRRFGHSVDRWYNLNSMDEASPKWIGPTFLSMAIAQAEAEGYSIFVVIPVPPSSEPSAPQPGSLLACQADEQAQLLDQLGYSSGGRSGSTSSGGASSTLRRPREEGTDEASRTRMRMNTEELPYDEQIRLAIEASLSQPSANEPSQTKNIEPQTAPDPSDSENNGEPPADSDLLDQLRSIEDEELAAAISESLANHSSESDPTEPPSSSSLPPVSDDLIDEPTPEQLRQRRLARFS</sequence>
<evidence type="ECO:0000256" key="14">
    <source>
        <dbReference type="ARBA" id="ARBA00060106"/>
    </source>
</evidence>
<evidence type="ECO:0000313" key="25">
    <source>
        <dbReference type="Proteomes" id="UP000325313"/>
    </source>
</evidence>
<dbReference type="PRINTS" id="PR01233">
    <property type="entry name" value="JOSEPHIN"/>
</dbReference>
<evidence type="ECO:0000256" key="11">
    <source>
        <dbReference type="ARBA" id="ARBA00023015"/>
    </source>
</evidence>
<evidence type="ECO:0000256" key="5">
    <source>
        <dbReference type="ARBA" id="ARBA00022490"/>
    </source>
</evidence>
<evidence type="ECO:0000256" key="9">
    <source>
        <dbReference type="ARBA" id="ARBA00022801"/>
    </source>
</evidence>
<evidence type="ECO:0000256" key="10">
    <source>
        <dbReference type="ARBA" id="ARBA00022807"/>
    </source>
</evidence>
<dbReference type="Gene3D" id="3.90.70.40">
    <property type="match status" value="1"/>
</dbReference>
<dbReference type="GO" id="GO:0016579">
    <property type="term" value="P:protein deubiquitination"/>
    <property type="evidence" value="ECO:0007669"/>
    <property type="project" value="InterPro"/>
</dbReference>
<protein>
    <recommendedName>
        <fullName evidence="16">Ataxin-3 homolog</fullName>
        <ecNumber evidence="4">3.4.19.12</ecNumber>
    </recommendedName>
    <alternativeName>
        <fullName evidence="17">Machado-Joseph disease-like protein</fullName>
    </alternativeName>
</protein>
<comment type="function">
    <text evidence="14">Acts as a chain editing deubiquitinating enzyme that binds and cleaves 'Lys-48'-linked polyubiquitin chains, with a preference for chains containing four or more ubiquitin molecules thereby modulating protein degradation by the ubiquitin-proteasome pathway. Probably by regulating the IGF-1-insulin-like pathway, regulates lifespan. Regulates germline DNA double-strand-break repair and apoptosis in response to DNA damage by recruiting E4 ubiquitin-protein ligase ufd-2 to DNA repair foci. Interacts with key regulators of transcription and represses transcription. Acts as a histone-binding protein that regulates transcription.</text>
</comment>
<dbReference type="AlphaFoldDB" id="A0A5B0NTS1"/>
<dbReference type="Proteomes" id="UP000325313">
    <property type="component" value="Unassembled WGS sequence"/>
</dbReference>
<dbReference type="Gene3D" id="1.10.287.10">
    <property type="entry name" value="S15/NS1, RNA-binding"/>
    <property type="match status" value="1"/>
</dbReference>
<evidence type="ECO:0000313" key="23">
    <source>
        <dbReference type="EMBL" id="KAA1093796.1"/>
    </source>
</evidence>
<evidence type="ECO:0000256" key="2">
    <source>
        <dbReference type="ARBA" id="ARBA00004123"/>
    </source>
</evidence>
<evidence type="ECO:0000256" key="17">
    <source>
        <dbReference type="ARBA" id="ARBA00082365"/>
    </source>
</evidence>
<dbReference type="EC" id="3.4.19.12" evidence="4"/>
<feature type="active site" description="Nucleophile" evidence="18">
    <location>
        <position position="19"/>
    </location>
</feature>
<evidence type="ECO:0000256" key="13">
    <source>
        <dbReference type="ARBA" id="ARBA00023242"/>
    </source>
</evidence>
<feature type="active site" evidence="19">
    <location>
        <position position="19"/>
    </location>
</feature>
<dbReference type="Pfam" id="PF02099">
    <property type="entry name" value="Josephin"/>
    <property type="match status" value="1"/>
</dbReference>
<evidence type="ECO:0000256" key="20">
    <source>
        <dbReference type="SAM" id="MobiDB-lite"/>
    </source>
</evidence>
<evidence type="ECO:0000256" key="16">
    <source>
        <dbReference type="ARBA" id="ARBA00069055"/>
    </source>
</evidence>
<keyword evidence="24" id="KW-1185">Reference proteome</keyword>
<evidence type="ECO:0000256" key="1">
    <source>
        <dbReference type="ARBA" id="ARBA00000707"/>
    </source>
</evidence>
<evidence type="ECO:0000256" key="18">
    <source>
        <dbReference type="PIRSR" id="PIRSR633865-1"/>
    </source>
</evidence>
<dbReference type="PANTHER" id="PTHR14159">
    <property type="entry name" value="ATAXIN-3-RELATED"/>
    <property type="match status" value="1"/>
</dbReference>
<comment type="subunit">
    <text evidence="15">Forms a complex composed of deubiquitinating enzyme atx-3, adapter ubxn-5 and cdc-48.1. Forms a complex composed of deubiquitinating enzyme atx-3, E4 ubiquitin-protein ligase ufd-2 and cdc-48.1. Interacts (via RRDR motif) with cdc-48.1 (via N-terminus) and cdc-48.2 (via N-terminus); the interaction with cdc-48.1 is not required for atx-3 enzymatic activity. Interacts (via C-terminus) with ubxn-5. May interact with ned-8.</text>
</comment>
<keyword evidence="13" id="KW-0539">Nucleus</keyword>
<keyword evidence="12" id="KW-0804">Transcription</keyword>
<dbReference type="SMART" id="SM00726">
    <property type="entry name" value="UIM"/>
    <property type="match status" value="2"/>
</dbReference>
<evidence type="ECO:0000256" key="6">
    <source>
        <dbReference type="ARBA" id="ARBA00022670"/>
    </source>
</evidence>
<evidence type="ECO:0000313" key="24">
    <source>
        <dbReference type="Proteomes" id="UP000324748"/>
    </source>
</evidence>
<dbReference type="OrthoDB" id="10063692at2759"/>
<keyword evidence="5" id="KW-0963">Cytoplasm</keyword>
<keyword evidence="10" id="KW-0788">Thiol protease</keyword>
<feature type="compositionally biased region" description="Polar residues" evidence="20">
    <location>
        <begin position="266"/>
        <end position="281"/>
    </location>
</feature>
<dbReference type="InterPro" id="IPR033865">
    <property type="entry name" value="Ataxin-3"/>
</dbReference>
<dbReference type="InterPro" id="IPR006155">
    <property type="entry name" value="Josephin"/>
</dbReference>
<feature type="compositionally biased region" description="Low complexity" evidence="20">
    <location>
        <begin position="335"/>
        <end position="345"/>
    </location>
</feature>
<organism evidence="22 24">
    <name type="scientific">Puccinia graminis f. sp. tritici</name>
    <dbReference type="NCBI Taxonomy" id="56615"/>
    <lineage>
        <taxon>Eukaryota</taxon>
        <taxon>Fungi</taxon>
        <taxon>Dikarya</taxon>
        <taxon>Basidiomycota</taxon>
        <taxon>Pucciniomycotina</taxon>
        <taxon>Pucciniomycetes</taxon>
        <taxon>Pucciniales</taxon>
        <taxon>Pucciniaceae</taxon>
        <taxon>Puccinia</taxon>
    </lineage>
</organism>
<feature type="active site" evidence="18 19">
    <location>
        <position position="144"/>
    </location>
</feature>
<keyword evidence="9 19" id="KW-0378">Hydrolase</keyword>
<evidence type="ECO:0000256" key="19">
    <source>
        <dbReference type="PROSITE-ProRule" id="PRU00331"/>
    </source>
</evidence>
<feature type="domain" description="Josephin" evidence="21">
    <location>
        <begin position="4"/>
        <end position="191"/>
    </location>
</feature>
<keyword evidence="7" id="KW-0677">Repeat</keyword>
<dbReference type="EMBL" id="VSWC01000080">
    <property type="protein sequence ID" value="KAA1092697.1"/>
    <property type="molecule type" value="Genomic_DNA"/>
</dbReference>
<dbReference type="PROSITE" id="PS50957">
    <property type="entry name" value="JOSEPHIN"/>
    <property type="match status" value="1"/>
</dbReference>
<gene>
    <name evidence="22" type="ORF">PGT21_011541</name>
    <name evidence="23" type="ORF">PGTUg99_029912</name>
</gene>
<dbReference type="InterPro" id="IPR003903">
    <property type="entry name" value="UIM_dom"/>
</dbReference>
<evidence type="ECO:0000256" key="12">
    <source>
        <dbReference type="ARBA" id="ARBA00023163"/>
    </source>
</evidence>
<feature type="compositionally biased region" description="Basic and acidic residues" evidence="20">
    <location>
        <begin position="230"/>
        <end position="241"/>
    </location>
</feature>
<feature type="active site" evidence="19">
    <location>
        <position position="126"/>
    </location>
</feature>
<name>A0A5B0NTS1_PUCGR</name>
<feature type="region of interest" description="Disordered" evidence="20">
    <location>
        <begin position="209"/>
        <end position="253"/>
    </location>
</feature>
<dbReference type="SMART" id="SM01246">
    <property type="entry name" value="Josephin"/>
    <property type="match status" value="1"/>
</dbReference>
<feature type="region of interest" description="Disordered" evidence="20">
    <location>
        <begin position="266"/>
        <end position="365"/>
    </location>
</feature>
<dbReference type="Proteomes" id="UP000324748">
    <property type="component" value="Unassembled WGS sequence"/>
</dbReference>
<evidence type="ECO:0000259" key="21">
    <source>
        <dbReference type="PROSITE" id="PS50957"/>
    </source>
</evidence>
<keyword evidence="8" id="KW-0833">Ubl conjugation pathway</keyword>
<keyword evidence="6" id="KW-0645">Protease</keyword>
<dbReference type="PANTHER" id="PTHR14159:SF0">
    <property type="entry name" value="ATAXIN-3-RELATED"/>
    <property type="match status" value="1"/>
</dbReference>
<dbReference type="EMBL" id="VDEP01000373">
    <property type="protein sequence ID" value="KAA1093796.1"/>
    <property type="molecule type" value="Genomic_DNA"/>
</dbReference>
<dbReference type="GO" id="GO:0005634">
    <property type="term" value="C:nucleus"/>
    <property type="evidence" value="ECO:0007669"/>
    <property type="project" value="UniProtKB-SubCell"/>
</dbReference>
<evidence type="ECO:0000256" key="7">
    <source>
        <dbReference type="ARBA" id="ARBA00022737"/>
    </source>
</evidence>
<keyword evidence="11" id="KW-0805">Transcription regulation</keyword>
<feature type="compositionally biased region" description="Low complexity" evidence="20">
    <location>
        <begin position="217"/>
        <end position="226"/>
    </location>
</feature>
<evidence type="ECO:0000256" key="3">
    <source>
        <dbReference type="ARBA" id="ARBA00004496"/>
    </source>
</evidence>